<dbReference type="InterPro" id="IPR014729">
    <property type="entry name" value="Rossmann-like_a/b/a_fold"/>
</dbReference>
<protein>
    <submittedName>
        <fullName evidence="3">Universal stress protein</fullName>
    </submittedName>
</protein>
<dbReference type="EMBL" id="QRHE01000008">
    <property type="protein sequence ID" value="RHF51081.1"/>
    <property type="molecule type" value="Genomic_DNA"/>
</dbReference>
<dbReference type="InterPro" id="IPR006016">
    <property type="entry name" value="UspA"/>
</dbReference>
<dbReference type="InterPro" id="IPR006015">
    <property type="entry name" value="Universal_stress_UspA"/>
</dbReference>
<dbReference type="PRINTS" id="PR01438">
    <property type="entry name" value="UNVRSLSTRESS"/>
</dbReference>
<dbReference type="RefSeq" id="WP_118176324.1">
    <property type="nucleotide sequence ID" value="NZ_CAMKFF010000022.1"/>
</dbReference>
<dbReference type="AlphaFoldDB" id="A0A414NVR3"/>
<comment type="similarity">
    <text evidence="1">Belongs to the universal stress protein A family.</text>
</comment>
<evidence type="ECO:0000313" key="4">
    <source>
        <dbReference type="Proteomes" id="UP000283442"/>
    </source>
</evidence>
<evidence type="ECO:0000256" key="1">
    <source>
        <dbReference type="ARBA" id="ARBA00008791"/>
    </source>
</evidence>
<comment type="caution">
    <text evidence="3">The sequence shown here is derived from an EMBL/GenBank/DDBJ whole genome shotgun (WGS) entry which is preliminary data.</text>
</comment>
<dbReference type="PANTHER" id="PTHR46268">
    <property type="entry name" value="STRESS RESPONSE PROTEIN NHAX"/>
    <property type="match status" value="1"/>
</dbReference>
<dbReference type="Proteomes" id="UP000283442">
    <property type="component" value="Unassembled WGS sequence"/>
</dbReference>
<evidence type="ECO:0000313" key="3">
    <source>
        <dbReference type="EMBL" id="RHF51081.1"/>
    </source>
</evidence>
<dbReference type="PANTHER" id="PTHR46268:SF6">
    <property type="entry name" value="UNIVERSAL STRESS PROTEIN UP12"/>
    <property type="match status" value="1"/>
</dbReference>
<dbReference type="Gene3D" id="3.40.50.620">
    <property type="entry name" value="HUPs"/>
    <property type="match status" value="1"/>
</dbReference>
<gene>
    <name evidence="3" type="ORF">DW674_08260</name>
</gene>
<proteinExistence type="inferred from homology"/>
<name>A0A414NVR3_9FIRM</name>
<dbReference type="SUPFAM" id="SSF52402">
    <property type="entry name" value="Adenine nucleotide alpha hydrolases-like"/>
    <property type="match status" value="1"/>
</dbReference>
<organism evidence="3 4">
    <name type="scientific">Mitsuokella multacida</name>
    <dbReference type="NCBI Taxonomy" id="52226"/>
    <lineage>
        <taxon>Bacteria</taxon>
        <taxon>Bacillati</taxon>
        <taxon>Bacillota</taxon>
        <taxon>Negativicutes</taxon>
        <taxon>Selenomonadales</taxon>
        <taxon>Selenomonadaceae</taxon>
        <taxon>Mitsuokella</taxon>
    </lineage>
</organism>
<evidence type="ECO:0000259" key="2">
    <source>
        <dbReference type="Pfam" id="PF00582"/>
    </source>
</evidence>
<reference evidence="3 4" key="1">
    <citation type="submission" date="2018-08" db="EMBL/GenBank/DDBJ databases">
        <title>A genome reference for cultivated species of the human gut microbiota.</title>
        <authorList>
            <person name="Zou Y."/>
            <person name="Xue W."/>
            <person name="Luo G."/>
        </authorList>
    </citation>
    <scope>NUCLEOTIDE SEQUENCE [LARGE SCALE GENOMIC DNA]</scope>
    <source>
        <strain evidence="3 4">AM25-21AC</strain>
    </source>
</reference>
<sequence>MERLARILVPVDGSGASDQAVRFAAILADATGASVDILHVSYFDSSTDADEVSWLPESVAGPIGPEAEKILERAKRLIPDAVIYEAHHRTGSPAQTILDFAEERQSGLIVVGSCRLDALHAALLGSVSTQVLYEAKCPVTVVKENPHPERISC</sequence>
<accession>A0A414NVR3</accession>
<dbReference type="Pfam" id="PF00582">
    <property type="entry name" value="Usp"/>
    <property type="match status" value="1"/>
</dbReference>
<dbReference type="CDD" id="cd00293">
    <property type="entry name" value="USP-like"/>
    <property type="match status" value="1"/>
</dbReference>
<feature type="domain" description="UspA" evidence="2">
    <location>
        <begin position="6"/>
        <end position="143"/>
    </location>
</feature>
<dbReference type="OrthoDB" id="1665913at2"/>